<dbReference type="SMART" id="SM00054">
    <property type="entry name" value="EFh"/>
    <property type="match status" value="2"/>
</dbReference>
<feature type="domain" description="EF-hand" evidence="3">
    <location>
        <begin position="541"/>
        <end position="569"/>
    </location>
</feature>
<sequence length="614" mass="67512">MAPMVNFVTENEEDILDFVDGVEIPGIRFGVQDHRFFCWVAEQYRGERRNGYGLTSMQFDPHIIRSLLMAGSHIPMGFDYTGKVVLLVIEPPCPSSKVQWQYVSCDLPTGVRDLSRWLDECAPLPLGVRGIVDFDTLHLWVPIPRSPQPIRRTHLVKQFRCANTDSALEQVSQVLEDGNIFLDFSTDGVATYIEITPGSGIVAASSPTPNPEPVATNLRGMASGIGSLAEPLEPSPSQAFVPLESPIAMKRELPKSPELEARPAPSRPVWSNGTLLPTDLDPEFPTPEPSPHKAPPKAAAAERCKSPSRLPGMSLSSAFMDEPDIPIEPPTMDYAQFATSRSGGPNKAMKSLPGGGGGGRMKASLPLAEQMDDADVEDDLFSGLSKEFAKYRLSPSSAAPRKGGNKSLPGARAMKAMPGGALAGSDWGAEEQPPEPPAQPKNYFKARAAVRVPPSEIKNLFQRDAELHEAAGIHTGTVMQTWMQKWEQRGKPNGNEELKEALAQHAERWEDVKKPSHDSWALPHMMDTFDKTTSNLTRNMMVDEIQEKMDANGDAMLDKNEFGNMYTELFGKELSPQLLDDTYSRADTDKNGKCNFRELMIFLEQAAKDRAASR</sequence>
<keyword evidence="1" id="KW-0106">Calcium</keyword>
<feature type="region of interest" description="Disordered" evidence="2">
    <location>
        <begin position="394"/>
        <end position="441"/>
    </location>
</feature>
<accession>A0A6U7XH93</accession>
<evidence type="ECO:0000256" key="1">
    <source>
        <dbReference type="ARBA" id="ARBA00022837"/>
    </source>
</evidence>
<dbReference type="SUPFAM" id="SSF47473">
    <property type="entry name" value="EF-hand"/>
    <property type="match status" value="1"/>
</dbReference>
<name>A0A6U7XH93_9EUGL</name>
<feature type="region of interest" description="Disordered" evidence="2">
    <location>
        <begin position="253"/>
        <end position="311"/>
    </location>
</feature>
<dbReference type="InterPro" id="IPR011992">
    <property type="entry name" value="EF-hand-dom_pair"/>
</dbReference>
<dbReference type="InterPro" id="IPR018247">
    <property type="entry name" value="EF_Hand_1_Ca_BS"/>
</dbReference>
<reference evidence="5" key="1">
    <citation type="submission" date="2021-01" db="EMBL/GenBank/DDBJ databases">
        <authorList>
            <person name="Corre E."/>
            <person name="Pelletier E."/>
            <person name="Niang G."/>
            <person name="Scheremetjew M."/>
            <person name="Finn R."/>
            <person name="Kale V."/>
            <person name="Holt S."/>
            <person name="Cochrane G."/>
            <person name="Meng A."/>
            <person name="Brown T."/>
            <person name="Cohen L."/>
        </authorList>
    </citation>
    <scope>NUCLEOTIDE SEQUENCE</scope>
    <source>
        <strain evidence="5">NIES-381</strain>
    </source>
</reference>
<dbReference type="GO" id="GO:0005509">
    <property type="term" value="F:calcium ion binding"/>
    <property type="evidence" value="ECO:0007669"/>
    <property type="project" value="InterPro"/>
</dbReference>
<dbReference type="PROSITE" id="PS00018">
    <property type="entry name" value="EF_HAND_1"/>
    <property type="match status" value="1"/>
</dbReference>
<dbReference type="EMBL" id="HBGA01045111">
    <property type="protein sequence ID" value="CAD9005346.1"/>
    <property type="molecule type" value="Transcribed_RNA"/>
</dbReference>
<feature type="region of interest" description="Disordered" evidence="2">
    <location>
        <begin position="339"/>
        <end position="360"/>
    </location>
</feature>
<dbReference type="AlphaFoldDB" id="A0A6U7XH93"/>
<dbReference type="CDD" id="cd00051">
    <property type="entry name" value="EFh"/>
    <property type="match status" value="1"/>
</dbReference>
<evidence type="ECO:0000256" key="2">
    <source>
        <dbReference type="SAM" id="MobiDB-lite"/>
    </source>
</evidence>
<dbReference type="Gene3D" id="1.10.238.10">
    <property type="entry name" value="EF-hand"/>
    <property type="match status" value="1"/>
</dbReference>
<protein>
    <recommendedName>
        <fullName evidence="3">EF-hand domain-containing protein</fullName>
    </recommendedName>
</protein>
<proteinExistence type="predicted"/>
<evidence type="ECO:0000313" key="5">
    <source>
        <dbReference type="EMBL" id="CAD9005346.1"/>
    </source>
</evidence>
<gene>
    <name evidence="4" type="ORF">EGYM00392_LOCUS16433</name>
    <name evidence="5" type="ORF">EGYM00392_LOCUS16434</name>
</gene>
<evidence type="ECO:0000313" key="4">
    <source>
        <dbReference type="EMBL" id="CAD9005345.1"/>
    </source>
</evidence>
<dbReference type="EMBL" id="HBGA01045109">
    <property type="protein sequence ID" value="CAD9005345.1"/>
    <property type="molecule type" value="Transcribed_RNA"/>
</dbReference>
<organism evidence="5">
    <name type="scientific">Eutreptiella gymnastica</name>
    <dbReference type="NCBI Taxonomy" id="73025"/>
    <lineage>
        <taxon>Eukaryota</taxon>
        <taxon>Discoba</taxon>
        <taxon>Euglenozoa</taxon>
        <taxon>Euglenida</taxon>
        <taxon>Spirocuta</taxon>
        <taxon>Euglenophyceae</taxon>
        <taxon>Eutreptiales</taxon>
        <taxon>Eutreptiaceae</taxon>
        <taxon>Eutreptiella</taxon>
    </lineage>
</organism>
<evidence type="ECO:0000259" key="3">
    <source>
        <dbReference type="SMART" id="SM00054"/>
    </source>
</evidence>
<dbReference type="InterPro" id="IPR002048">
    <property type="entry name" value="EF_hand_dom"/>
</dbReference>
<feature type="compositionally biased region" description="Pro residues" evidence="2">
    <location>
        <begin position="284"/>
        <end position="293"/>
    </location>
</feature>
<feature type="domain" description="EF-hand" evidence="3">
    <location>
        <begin position="578"/>
        <end position="606"/>
    </location>
</feature>